<dbReference type="Pfam" id="PF03576">
    <property type="entry name" value="Peptidase_S58"/>
    <property type="match status" value="1"/>
</dbReference>
<evidence type="ECO:0000313" key="2">
    <source>
        <dbReference type="EMBL" id="AKJ03009.1"/>
    </source>
</evidence>
<dbReference type="Proteomes" id="UP000256345">
    <property type="component" value="Unassembled WGS sequence"/>
</dbReference>
<evidence type="ECO:0000256" key="1">
    <source>
        <dbReference type="ARBA" id="ARBA00007068"/>
    </source>
</evidence>
<dbReference type="EMBL" id="QUMU01000013">
    <property type="protein sequence ID" value="REG25131.1"/>
    <property type="molecule type" value="Genomic_DNA"/>
</dbReference>
<keyword evidence="5" id="KW-1185">Reference proteome</keyword>
<proteinExistence type="inferred from homology"/>
<sequence length="365" mass="38136">MVRFFGARVYARGMASSAHAPARARELGIAPGIFRPGAHNALTDVAGVLVGHTTLLEGDSVRTGVTAIRPHAGNLFHERVPAAIVTGNGFGKLIGSTQVNELGELETPLLLTSTLSVWRVADALVDWMLEQPRMGKVRSLNPVVGETNDGRLNDIRSRPITAAHVRQALDTASGGPVPEGSVGAGTGTIAFGWKGGIGTSSRVLPASLGGHSVGVLVQSNFGGVLQVLGVPVGLELGRYAFQKDVAEERGDGSIVIVVATDAPLLHRNLQRLASRALMGLARTGSNASNGSGDYVLAFSTRRGGGAELPNDDMTPLFQAVIEATEEAIYNSLFTATAVTGQGLSVEPLPLDRVRELLARFGAVFR</sequence>
<dbReference type="GO" id="GO:0004177">
    <property type="term" value="F:aminopeptidase activity"/>
    <property type="evidence" value="ECO:0007669"/>
    <property type="project" value="TreeGrafter"/>
</dbReference>
<organism evidence="2 4">
    <name type="scientific">Archangium gephyra</name>
    <dbReference type="NCBI Taxonomy" id="48"/>
    <lineage>
        <taxon>Bacteria</taxon>
        <taxon>Pseudomonadati</taxon>
        <taxon>Myxococcota</taxon>
        <taxon>Myxococcia</taxon>
        <taxon>Myxococcales</taxon>
        <taxon>Cystobacterineae</taxon>
        <taxon>Archangiaceae</taxon>
        <taxon>Archangium</taxon>
    </lineage>
</organism>
<dbReference type="EMBL" id="CP011509">
    <property type="protein sequence ID" value="AKJ03009.1"/>
    <property type="molecule type" value="Genomic_DNA"/>
</dbReference>
<reference evidence="2 4" key="1">
    <citation type="submission" date="2015-05" db="EMBL/GenBank/DDBJ databases">
        <title>Genome assembly of Archangium gephyra DSM 2261.</title>
        <authorList>
            <person name="Sharma G."/>
            <person name="Subramanian S."/>
        </authorList>
    </citation>
    <scope>NUCLEOTIDE SEQUENCE [LARGE SCALE GENOMIC DNA]</scope>
    <source>
        <strain evidence="2 4">DSM 2261</strain>
    </source>
</reference>
<accession>A0AAC8Q8X5</accession>
<dbReference type="PANTHER" id="PTHR36512:SF3">
    <property type="entry name" value="BLR5678 PROTEIN"/>
    <property type="match status" value="1"/>
</dbReference>
<dbReference type="AlphaFoldDB" id="A0AAC8Q8X5"/>
<name>A0AAC8Q8X5_9BACT</name>
<evidence type="ECO:0000313" key="5">
    <source>
        <dbReference type="Proteomes" id="UP000256345"/>
    </source>
</evidence>
<dbReference type="RefSeq" id="WP_082175301.1">
    <property type="nucleotide sequence ID" value="NZ_CP011509.1"/>
</dbReference>
<gene>
    <name evidence="2" type="ORF">AA314_04635</name>
    <name evidence="3" type="ORF">ATI61_113195</name>
</gene>
<evidence type="ECO:0000313" key="4">
    <source>
        <dbReference type="Proteomes" id="UP000035579"/>
    </source>
</evidence>
<comment type="similarity">
    <text evidence="1">Belongs to the peptidase S58 family.</text>
</comment>
<evidence type="ECO:0000313" key="3">
    <source>
        <dbReference type="EMBL" id="REG25131.1"/>
    </source>
</evidence>
<dbReference type="KEGG" id="age:AA314_04635"/>
<dbReference type="Proteomes" id="UP000035579">
    <property type="component" value="Chromosome"/>
</dbReference>
<dbReference type="Gene3D" id="3.60.70.12">
    <property type="entry name" value="L-amino peptidase D-ALA esterase/amidase"/>
    <property type="match status" value="1"/>
</dbReference>
<dbReference type="SUPFAM" id="SSF56266">
    <property type="entry name" value="DmpA/ArgJ-like"/>
    <property type="match status" value="1"/>
</dbReference>
<protein>
    <submittedName>
        <fullName evidence="2">D-aminopeptidase</fullName>
    </submittedName>
</protein>
<dbReference type="InterPro" id="IPR005321">
    <property type="entry name" value="Peptidase_S58_DmpA"/>
</dbReference>
<dbReference type="CDD" id="cd02253">
    <property type="entry name" value="DmpA"/>
    <property type="match status" value="1"/>
</dbReference>
<dbReference type="PANTHER" id="PTHR36512">
    <property type="entry name" value="D-AMINOPEPTIDASE"/>
    <property type="match status" value="1"/>
</dbReference>
<reference evidence="3 5" key="2">
    <citation type="submission" date="2018-08" db="EMBL/GenBank/DDBJ databases">
        <title>Genomic Encyclopedia of Archaeal and Bacterial Type Strains, Phase II (KMG-II): from individual species to whole genera.</title>
        <authorList>
            <person name="Goeker M."/>
        </authorList>
    </citation>
    <scope>NUCLEOTIDE SEQUENCE [LARGE SCALE GENOMIC DNA]</scope>
    <source>
        <strain evidence="3 5">DSM 2261</strain>
    </source>
</reference>
<dbReference type="InterPro" id="IPR016117">
    <property type="entry name" value="ArgJ-like_dom_sf"/>
</dbReference>